<evidence type="ECO:0000256" key="18">
    <source>
        <dbReference type="ARBA" id="ARBA00047808"/>
    </source>
</evidence>
<comment type="catalytic activity">
    <reaction evidence="17">
        <text>(6S)-5,6,7,8-tetrahydrofolyl-(gamma-L-Glu)(n) + L-glutamate + ATP = (6S)-5,6,7,8-tetrahydrofolyl-(gamma-L-Glu)(n+1) + ADP + phosphate + H(+)</text>
        <dbReference type="Rhea" id="RHEA:10580"/>
        <dbReference type="Rhea" id="RHEA-COMP:14738"/>
        <dbReference type="Rhea" id="RHEA-COMP:14740"/>
        <dbReference type="ChEBI" id="CHEBI:15378"/>
        <dbReference type="ChEBI" id="CHEBI:29985"/>
        <dbReference type="ChEBI" id="CHEBI:30616"/>
        <dbReference type="ChEBI" id="CHEBI:43474"/>
        <dbReference type="ChEBI" id="CHEBI:141005"/>
        <dbReference type="ChEBI" id="CHEBI:456216"/>
        <dbReference type="EC" id="6.3.2.17"/>
    </reaction>
</comment>
<evidence type="ECO:0000256" key="6">
    <source>
        <dbReference type="ARBA" id="ARBA00013025"/>
    </source>
</evidence>
<dbReference type="InterPro" id="IPR004101">
    <property type="entry name" value="Mur_ligase_C"/>
</dbReference>
<evidence type="ECO:0000256" key="10">
    <source>
        <dbReference type="ARBA" id="ARBA00022741"/>
    </source>
</evidence>
<evidence type="ECO:0000256" key="8">
    <source>
        <dbReference type="ARBA" id="ARBA00022598"/>
    </source>
</evidence>
<dbReference type="RefSeq" id="WP_126944481.1">
    <property type="nucleotide sequence ID" value="NZ_RZHG01000008.1"/>
</dbReference>
<dbReference type="Pfam" id="PF08245">
    <property type="entry name" value="Mur_ligase_M"/>
    <property type="match status" value="1"/>
</dbReference>
<organism evidence="25 26">
    <name type="scientific">Vreelandella andesensis</name>
    <dbReference type="NCBI Taxonomy" id="447567"/>
    <lineage>
        <taxon>Bacteria</taxon>
        <taxon>Pseudomonadati</taxon>
        <taxon>Pseudomonadota</taxon>
        <taxon>Gammaproteobacteria</taxon>
        <taxon>Oceanospirillales</taxon>
        <taxon>Halomonadaceae</taxon>
        <taxon>Vreelandella</taxon>
    </lineage>
</organism>
<reference evidence="25 26" key="1">
    <citation type="submission" date="2018-12" db="EMBL/GenBank/DDBJ databases">
        <title>three novel Halomonas strain isolated from plants.</title>
        <authorList>
            <person name="Sun C."/>
        </authorList>
    </citation>
    <scope>NUCLEOTIDE SEQUENCE [LARGE SCALE GENOMIC DNA]</scope>
    <source>
        <strain evidence="25 26">DSM 19434</strain>
    </source>
</reference>
<dbReference type="GO" id="GO:0005737">
    <property type="term" value="C:cytoplasm"/>
    <property type="evidence" value="ECO:0007669"/>
    <property type="project" value="TreeGrafter"/>
</dbReference>
<accession>A0A433KT86</accession>
<feature type="domain" description="Mur ligase C-terminal" evidence="23">
    <location>
        <begin position="321"/>
        <end position="439"/>
    </location>
</feature>
<evidence type="ECO:0000256" key="4">
    <source>
        <dbReference type="ARBA" id="ARBA00008276"/>
    </source>
</evidence>
<dbReference type="GO" id="GO:0008841">
    <property type="term" value="F:dihydrofolate synthase activity"/>
    <property type="evidence" value="ECO:0007669"/>
    <property type="project" value="UniProtKB-EC"/>
</dbReference>
<comment type="pathway">
    <text evidence="2">Cofactor biosynthesis; tetrahydrofolate biosynthesis; 7,8-dihydrofolate from 2-amino-4-hydroxy-6-hydroxymethyl-7,8-dihydropteridine diphosphate and 4-aminobenzoate: step 2/2.</text>
</comment>
<dbReference type="GO" id="GO:0046654">
    <property type="term" value="P:tetrahydrofolate biosynthetic process"/>
    <property type="evidence" value="ECO:0007669"/>
    <property type="project" value="UniProtKB-UniPathway"/>
</dbReference>
<keyword evidence="11 21" id="KW-0067">ATP-binding</keyword>
<evidence type="ECO:0000256" key="14">
    <source>
        <dbReference type="ARBA" id="ARBA00030048"/>
    </source>
</evidence>
<evidence type="ECO:0000256" key="20">
    <source>
        <dbReference type="ARBA" id="ARBA00049161"/>
    </source>
</evidence>
<evidence type="ECO:0000256" key="5">
    <source>
        <dbReference type="ARBA" id="ARBA00013023"/>
    </source>
</evidence>
<evidence type="ECO:0000259" key="23">
    <source>
        <dbReference type="Pfam" id="PF02875"/>
    </source>
</evidence>
<evidence type="ECO:0000256" key="1">
    <source>
        <dbReference type="ARBA" id="ARBA00002714"/>
    </source>
</evidence>
<comment type="caution">
    <text evidence="25">The sequence shown here is derived from an EMBL/GenBank/DDBJ whole genome shotgun (WGS) entry which is preliminary data.</text>
</comment>
<comment type="pathway">
    <text evidence="3">Cofactor biosynthesis; tetrahydrofolylpolyglutamate biosynthesis.</text>
</comment>
<dbReference type="GO" id="GO:0005524">
    <property type="term" value="F:ATP binding"/>
    <property type="evidence" value="ECO:0007669"/>
    <property type="project" value="UniProtKB-KW"/>
</dbReference>
<feature type="region of interest" description="Disordered" evidence="22">
    <location>
        <begin position="1"/>
        <end position="22"/>
    </location>
</feature>
<keyword evidence="9" id="KW-0479">Metal-binding</keyword>
<dbReference type="PANTHER" id="PTHR11136:SF0">
    <property type="entry name" value="DIHYDROFOLATE SYNTHETASE-RELATED"/>
    <property type="match status" value="1"/>
</dbReference>
<evidence type="ECO:0000256" key="21">
    <source>
        <dbReference type="PIRNR" id="PIRNR001563"/>
    </source>
</evidence>
<keyword evidence="13" id="KW-0289">Folate biosynthesis</keyword>
<dbReference type="OrthoDB" id="9809356at2"/>
<evidence type="ECO:0000256" key="15">
    <source>
        <dbReference type="ARBA" id="ARBA00030592"/>
    </source>
</evidence>
<dbReference type="SUPFAM" id="SSF53244">
    <property type="entry name" value="MurD-like peptide ligases, peptide-binding domain"/>
    <property type="match status" value="1"/>
</dbReference>
<proteinExistence type="inferred from homology"/>
<dbReference type="Gene3D" id="3.90.190.20">
    <property type="entry name" value="Mur ligase, C-terminal domain"/>
    <property type="match status" value="1"/>
</dbReference>
<sequence length="453" mass="48134">MSKSSAPKSPASRSSAPRSSAPRSLAEWLHHLETLHPVGIDMRLERVSEVAKRMGLLNRPIATQVITVAGTNGKGSTLAMMDAVARAHGLRVGTYTSPHLVRYNERVTINGDDADDQQLVTGFSRVEDARLQLPVVSLTYFEAGTLCALWCLAQENLDLALLEVGLGGRLDAVNIIDADVAIVTTIAQDHANFLGTDIMQIGREKAGVFRAGKPAVLGSRCLPVSVAESANAINAPVYCLGEAFSHSVADDAANPLCGNTQPEWNWSGLTCQADVISLTNLPDPGLPIDNAAAALQALILSGMAVNEDACRRALNKVLVPGRMQWIGQWCLDVGHNPHAAAYVAKRLPCVPEGGRQWALIGMLNDKDADGVISALLPRITDWVCVTLEGERGRSAAELASRITSLGGHVHHCASSPEAGVQTMAEQLAPTDRVLVTGSFYTVAALLEMTLPQA</sequence>
<evidence type="ECO:0000256" key="19">
    <source>
        <dbReference type="ARBA" id="ARBA00049035"/>
    </source>
</evidence>
<protein>
    <recommendedName>
        <fullName evidence="7">Dihydrofolate synthase/folylpolyglutamate synthase</fullName>
        <ecNumber evidence="5">6.3.2.12</ecNumber>
        <ecNumber evidence="6">6.3.2.17</ecNumber>
    </recommendedName>
    <alternativeName>
        <fullName evidence="16">Folylpoly-gamma-glutamate synthetase-dihydrofolate synthetase</fullName>
    </alternativeName>
    <alternativeName>
        <fullName evidence="14">Folylpolyglutamate synthetase</fullName>
    </alternativeName>
    <alternativeName>
        <fullName evidence="15">Tetrahydrofolylpolyglutamate synthase</fullName>
    </alternativeName>
</protein>
<dbReference type="UniPathway" id="UPA00077">
    <property type="reaction ID" value="UER00157"/>
</dbReference>
<keyword evidence="26" id="KW-1185">Reference proteome</keyword>
<dbReference type="Proteomes" id="UP000287336">
    <property type="component" value="Unassembled WGS sequence"/>
</dbReference>
<evidence type="ECO:0000256" key="7">
    <source>
        <dbReference type="ARBA" id="ARBA00019357"/>
    </source>
</evidence>
<dbReference type="PIRSF" id="PIRSF001563">
    <property type="entry name" value="Folylpolyglu_synth"/>
    <property type="match status" value="1"/>
</dbReference>
<dbReference type="GO" id="GO:0046656">
    <property type="term" value="P:folic acid biosynthetic process"/>
    <property type="evidence" value="ECO:0007669"/>
    <property type="project" value="UniProtKB-KW"/>
</dbReference>
<evidence type="ECO:0000256" key="13">
    <source>
        <dbReference type="ARBA" id="ARBA00022909"/>
    </source>
</evidence>
<dbReference type="InterPro" id="IPR013221">
    <property type="entry name" value="Mur_ligase_cen"/>
</dbReference>
<name>A0A433KT86_9GAMM</name>
<dbReference type="Pfam" id="PF02875">
    <property type="entry name" value="Mur_ligase_C"/>
    <property type="match status" value="1"/>
</dbReference>
<keyword evidence="12" id="KW-0460">Magnesium</keyword>
<dbReference type="Gene3D" id="3.40.1190.10">
    <property type="entry name" value="Mur-like, catalytic domain"/>
    <property type="match status" value="1"/>
</dbReference>
<evidence type="ECO:0000256" key="3">
    <source>
        <dbReference type="ARBA" id="ARBA00005150"/>
    </source>
</evidence>
<dbReference type="InterPro" id="IPR036615">
    <property type="entry name" value="Mur_ligase_C_dom_sf"/>
</dbReference>
<dbReference type="NCBIfam" id="NF008101">
    <property type="entry name" value="PRK10846.1"/>
    <property type="match status" value="1"/>
</dbReference>
<dbReference type="InterPro" id="IPR036565">
    <property type="entry name" value="Mur-like_cat_sf"/>
</dbReference>
<evidence type="ECO:0000313" key="25">
    <source>
        <dbReference type="EMBL" id="RUR32844.1"/>
    </source>
</evidence>
<feature type="domain" description="Mur ligase central" evidence="24">
    <location>
        <begin position="68"/>
        <end position="210"/>
    </location>
</feature>
<comment type="function">
    <text evidence="1">Functions in two distinct reactions of the de novo folate biosynthetic pathway. Catalyzes the addition of a glutamate residue to dihydropteroate (7,8-dihydropteroate or H2Pte) to form dihydrofolate (7,8-dihydrofolate monoglutamate or H2Pte-Glu). Also catalyzes successive additions of L-glutamate to tetrahydrofolate or 10-formyltetrahydrofolate or 5,10-methylenetetrahydrofolate, leading to folylpolyglutamate derivatives.</text>
</comment>
<dbReference type="EC" id="6.3.2.12" evidence="5"/>
<dbReference type="InterPro" id="IPR001645">
    <property type="entry name" value="Folylpolyglutamate_synth"/>
</dbReference>
<evidence type="ECO:0000256" key="22">
    <source>
        <dbReference type="SAM" id="MobiDB-lite"/>
    </source>
</evidence>
<dbReference type="EMBL" id="RZHG01000008">
    <property type="protein sequence ID" value="RUR32844.1"/>
    <property type="molecule type" value="Genomic_DNA"/>
</dbReference>
<evidence type="ECO:0000256" key="17">
    <source>
        <dbReference type="ARBA" id="ARBA00047493"/>
    </source>
</evidence>
<evidence type="ECO:0000256" key="12">
    <source>
        <dbReference type="ARBA" id="ARBA00022842"/>
    </source>
</evidence>
<evidence type="ECO:0000256" key="16">
    <source>
        <dbReference type="ARBA" id="ARBA00032510"/>
    </source>
</evidence>
<dbReference type="NCBIfam" id="TIGR01499">
    <property type="entry name" value="folC"/>
    <property type="match status" value="1"/>
</dbReference>
<comment type="catalytic activity">
    <reaction evidence="20">
        <text>7,8-dihydropteroate + L-glutamate + ATP = 7,8-dihydrofolate + ADP + phosphate + H(+)</text>
        <dbReference type="Rhea" id="RHEA:23584"/>
        <dbReference type="ChEBI" id="CHEBI:15378"/>
        <dbReference type="ChEBI" id="CHEBI:17839"/>
        <dbReference type="ChEBI" id="CHEBI:29985"/>
        <dbReference type="ChEBI" id="CHEBI:30616"/>
        <dbReference type="ChEBI" id="CHEBI:43474"/>
        <dbReference type="ChEBI" id="CHEBI:57451"/>
        <dbReference type="ChEBI" id="CHEBI:456216"/>
        <dbReference type="EC" id="6.3.2.12"/>
    </reaction>
</comment>
<comment type="catalytic activity">
    <reaction evidence="18">
        <text>10-formyltetrahydrofolyl-(gamma-L-Glu)(n) + L-glutamate + ATP = 10-formyltetrahydrofolyl-(gamma-L-Glu)(n+1) + ADP + phosphate + H(+)</text>
        <dbReference type="Rhea" id="RHEA:51904"/>
        <dbReference type="Rhea" id="RHEA-COMP:13088"/>
        <dbReference type="Rhea" id="RHEA-COMP:14300"/>
        <dbReference type="ChEBI" id="CHEBI:15378"/>
        <dbReference type="ChEBI" id="CHEBI:29985"/>
        <dbReference type="ChEBI" id="CHEBI:30616"/>
        <dbReference type="ChEBI" id="CHEBI:43474"/>
        <dbReference type="ChEBI" id="CHEBI:134413"/>
        <dbReference type="ChEBI" id="CHEBI:456216"/>
        <dbReference type="EC" id="6.3.2.17"/>
    </reaction>
</comment>
<dbReference type="PANTHER" id="PTHR11136">
    <property type="entry name" value="FOLYLPOLYGLUTAMATE SYNTHASE-RELATED"/>
    <property type="match status" value="1"/>
</dbReference>
<comment type="similarity">
    <text evidence="4 21">Belongs to the folylpolyglutamate synthase family.</text>
</comment>
<comment type="catalytic activity">
    <reaction evidence="19">
        <text>(6R)-5,10-methylenetetrahydrofolyl-(gamma-L-Glu)(n) + L-glutamate + ATP = (6R)-5,10-methylenetetrahydrofolyl-(gamma-L-Glu)(n+1) + ADP + phosphate + H(+)</text>
        <dbReference type="Rhea" id="RHEA:51912"/>
        <dbReference type="Rhea" id="RHEA-COMP:13257"/>
        <dbReference type="Rhea" id="RHEA-COMP:13258"/>
        <dbReference type="ChEBI" id="CHEBI:15378"/>
        <dbReference type="ChEBI" id="CHEBI:29985"/>
        <dbReference type="ChEBI" id="CHEBI:30616"/>
        <dbReference type="ChEBI" id="CHEBI:43474"/>
        <dbReference type="ChEBI" id="CHEBI:136572"/>
        <dbReference type="ChEBI" id="CHEBI:456216"/>
        <dbReference type="EC" id="6.3.2.17"/>
    </reaction>
</comment>
<dbReference type="EC" id="6.3.2.17" evidence="6"/>
<gene>
    <name evidence="25" type="ORF">ELY33_04335</name>
</gene>
<evidence type="ECO:0000259" key="24">
    <source>
        <dbReference type="Pfam" id="PF08245"/>
    </source>
</evidence>
<evidence type="ECO:0000256" key="11">
    <source>
        <dbReference type="ARBA" id="ARBA00022840"/>
    </source>
</evidence>
<dbReference type="SUPFAM" id="SSF53623">
    <property type="entry name" value="MurD-like peptide ligases, catalytic domain"/>
    <property type="match status" value="1"/>
</dbReference>
<keyword evidence="10 21" id="KW-0547">Nucleotide-binding</keyword>
<dbReference type="GO" id="GO:0004326">
    <property type="term" value="F:tetrahydrofolylpolyglutamate synthase activity"/>
    <property type="evidence" value="ECO:0007669"/>
    <property type="project" value="UniProtKB-EC"/>
</dbReference>
<keyword evidence="8 21" id="KW-0436">Ligase</keyword>
<dbReference type="AlphaFoldDB" id="A0A433KT86"/>
<evidence type="ECO:0000313" key="26">
    <source>
        <dbReference type="Proteomes" id="UP000287336"/>
    </source>
</evidence>
<evidence type="ECO:0000256" key="9">
    <source>
        <dbReference type="ARBA" id="ARBA00022723"/>
    </source>
</evidence>
<dbReference type="GO" id="GO:0046872">
    <property type="term" value="F:metal ion binding"/>
    <property type="evidence" value="ECO:0007669"/>
    <property type="project" value="UniProtKB-KW"/>
</dbReference>
<evidence type="ECO:0000256" key="2">
    <source>
        <dbReference type="ARBA" id="ARBA00004799"/>
    </source>
</evidence>